<name>A0A6M3KY95_9ZZZZ</name>
<dbReference type="InterPro" id="IPR050377">
    <property type="entry name" value="Radical_SAM_PqqE_MftC-like"/>
</dbReference>
<dbReference type="GO" id="GO:0051536">
    <property type="term" value="F:iron-sulfur cluster binding"/>
    <property type="evidence" value="ECO:0007669"/>
    <property type="project" value="UniProtKB-KW"/>
</dbReference>
<dbReference type="PANTHER" id="PTHR11228:SF7">
    <property type="entry name" value="PQQA PEPTIDE CYCLASE"/>
    <property type="match status" value="1"/>
</dbReference>
<protein>
    <submittedName>
        <fullName evidence="5">Putative radical SAM superfamily protein</fullName>
    </submittedName>
</protein>
<dbReference type="SUPFAM" id="SSF102114">
    <property type="entry name" value="Radical SAM enzymes"/>
    <property type="match status" value="1"/>
</dbReference>
<keyword evidence="1" id="KW-0949">S-adenosyl-L-methionine</keyword>
<dbReference type="GO" id="GO:0046872">
    <property type="term" value="F:metal ion binding"/>
    <property type="evidence" value="ECO:0007669"/>
    <property type="project" value="UniProtKB-KW"/>
</dbReference>
<keyword evidence="2" id="KW-0479">Metal-binding</keyword>
<evidence type="ECO:0000313" key="5">
    <source>
        <dbReference type="EMBL" id="QJA87156.1"/>
    </source>
</evidence>
<reference evidence="5" key="1">
    <citation type="submission" date="2020-03" db="EMBL/GenBank/DDBJ databases">
        <title>The deep terrestrial virosphere.</title>
        <authorList>
            <person name="Holmfeldt K."/>
            <person name="Nilsson E."/>
            <person name="Simone D."/>
            <person name="Lopez-Fernandez M."/>
            <person name="Wu X."/>
            <person name="de Brujin I."/>
            <person name="Lundin D."/>
            <person name="Andersson A."/>
            <person name="Bertilsson S."/>
            <person name="Dopson M."/>
        </authorList>
    </citation>
    <scope>NUCLEOTIDE SEQUENCE</scope>
    <source>
        <strain evidence="5">MM415B03043</strain>
    </source>
</reference>
<evidence type="ECO:0000256" key="1">
    <source>
        <dbReference type="ARBA" id="ARBA00022691"/>
    </source>
</evidence>
<sequence length="349" mass="39607">MVNVLKISDTLVKKCARSKDYNFDFNKNTGFFARWGRTLKDDPEFAPSPEILDIEVSTICHQACPFCYKSNTTNGKNMTFDTFKIVLDKMPKTLTQIAIGIGSIDANPDLFKMMDYSRSKGIIPNVTINGERMTGALYDRLAQTCGAVAVSLYDKDTCYNAVKELTDRGMKQVNIHALLSKETYMKCYETLLSRIIDPRLAGLNAVVFLWLKPKGERNQLHQVESMKRFQDLIETAMEVGGSFGFDSCSAPMFLRAVKDNPNFEQYKVMAESCESFGLFSGYINTDARYFPCSFAEGVGEWQEGIDVLTCNDFVKDIWNHPLLDKYRKRSLAEIDCNGCRKCLIYDLEI</sequence>
<evidence type="ECO:0000256" key="2">
    <source>
        <dbReference type="ARBA" id="ARBA00022723"/>
    </source>
</evidence>
<dbReference type="InterPro" id="IPR007197">
    <property type="entry name" value="rSAM"/>
</dbReference>
<gene>
    <name evidence="5" type="ORF">MM415B03043_0008</name>
</gene>
<dbReference type="SFLD" id="SFLDS00029">
    <property type="entry name" value="Radical_SAM"/>
    <property type="match status" value="1"/>
</dbReference>
<organism evidence="5">
    <name type="scientific">viral metagenome</name>
    <dbReference type="NCBI Taxonomy" id="1070528"/>
    <lineage>
        <taxon>unclassified sequences</taxon>
        <taxon>metagenomes</taxon>
        <taxon>organismal metagenomes</taxon>
    </lineage>
</organism>
<accession>A0A6M3KY95</accession>
<dbReference type="InterPro" id="IPR013785">
    <property type="entry name" value="Aldolase_TIM"/>
</dbReference>
<keyword evidence="3" id="KW-0408">Iron</keyword>
<evidence type="ECO:0000256" key="4">
    <source>
        <dbReference type="ARBA" id="ARBA00023014"/>
    </source>
</evidence>
<keyword evidence="4" id="KW-0411">Iron-sulfur</keyword>
<dbReference type="AlphaFoldDB" id="A0A6M3KY95"/>
<evidence type="ECO:0000256" key="3">
    <source>
        <dbReference type="ARBA" id="ARBA00023004"/>
    </source>
</evidence>
<dbReference type="PANTHER" id="PTHR11228">
    <property type="entry name" value="RADICAL SAM DOMAIN PROTEIN"/>
    <property type="match status" value="1"/>
</dbReference>
<dbReference type="GO" id="GO:0003824">
    <property type="term" value="F:catalytic activity"/>
    <property type="evidence" value="ECO:0007669"/>
    <property type="project" value="InterPro"/>
</dbReference>
<dbReference type="Gene3D" id="3.20.20.70">
    <property type="entry name" value="Aldolase class I"/>
    <property type="match status" value="1"/>
</dbReference>
<dbReference type="EMBL" id="MT142685">
    <property type="protein sequence ID" value="QJA87156.1"/>
    <property type="molecule type" value="Genomic_DNA"/>
</dbReference>
<dbReference type="InterPro" id="IPR058240">
    <property type="entry name" value="rSAM_sf"/>
</dbReference>
<proteinExistence type="predicted"/>